<dbReference type="Proteomes" id="UP000189818">
    <property type="component" value="Unassembled WGS sequence"/>
</dbReference>
<evidence type="ECO:0000256" key="7">
    <source>
        <dbReference type="ARBA" id="ARBA00047942"/>
    </source>
</evidence>
<evidence type="ECO:0000256" key="4">
    <source>
        <dbReference type="ARBA" id="ARBA00022691"/>
    </source>
</evidence>
<keyword evidence="2 12" id="KW-0489">Methyltransferase</keyword>
<dbReference type="Pfam" id="PF01555">
    <property type="entry name" value="N6_N4_Mtase"/>
    <property type="match status" value="1"/>
</dbReference>
<keyword evidence="3 12" id="KW-0808">Transferase</keyword>
<dbReference type="PRINTS" id="PR00508">
    <property type="entry name" value="S21N4MTFRASE"/>
</dbReference>
<comment type="catalytic activity">
    <reaction evidence="7">
        <text>a 2'-deoxyadenosine in DNA + S-adenosyl-L-methionine = an N(6)-methyl-2'-deoxyadenosine in DNA + S-adenosyl-L-homocysteine + H(+)</text>
        <dbReference type="Rhea" id="RHEA:15197"/>
        <dbReference type="Rhea" id="RHEA-COMP:12418"/>
        <dbReference type="Rhea" id="RHEA-COMP:12419"/>
        <dbReference type="ChEBI" id="CHEBI:15378"/>
        <dbReference type="ChEBI" id="CHEBI:57856"/>
        <dbReference type="ChEBI" id="CHEBI:59789"/>
        <dbReference type="ChEBI" id="CHEBI:90615"/>
        <dbReference type="ChEBI" id="CHEBI:90616"/>
        <dbReference type="EC" id="2.1.1.72"/>
    </reaction>
</comment>
<dbReference type="GO" id="GO:0009007">
    <property type="term" value="F:site-specific DNA-methyltransferase (adenine-specific) activity"/>
    <property type="evidence" value="ECO:0007669"/>
    <property type="project" value="UniProtKB-EC"/>
</dbReference>
<organism evidence="12 13">
    <name type="scientific">Rhizorhabdus histidinilytica</name>
    <dbReference type="NCBI Taxonomy" id="439228"/>
    <lineage>
        <taxon>Bacteria</taxon>
        <taxon>Pseudomonadati</taxon>
        <taxon>Pseudomonadota</taxon>
        <taxon>Alphaproteobacteria</taxon>
        <taxon>Sphingomonadales</taxon>
        <taxon>Sphingomonadaceae</taxon>
        <taxon>Rhizorhabdus</taxon>
    </lineage>
</organism>
<dbReference type="EC" id="2.1.1.-" evidence="9"/>
<reference evidence="13" key="1">
    <citation type="submission" date="2017-02" db="EMBL/GenBank/DDBJ databases">
        <authorList>
            <person name="Varghese N."/>
            <person name="Submissions S."/>
        </authorList>
    </citation>
    <scope>NUCLEOTIDE SEQUENCE [LARGE SCALE GENOMIC DNA]</scope>
    <source>
        <strain evidence="13">UM2</strain>
    </source>
</reference>
<evidence type="ECO:0000256" key="2">
    <source>
        <dbReference type="ARBA" id="ARBA00022603"/>
    </source>
</evidence>
<evidence type="ECO:0000256" key="3">
    <source>
        <dbReference type="ARBA" id="ARBA00022679"/>
    </source>
</evidence>
<dbReference type="InterPro" id="IPR002941">
    <property type="entry name" value="DNA_methylase_N4/N6"/>
</dbReference>
<dbReference type="EMBL" id="FUYM01000006">
    <property type="protein sequence ID" value="SKB77935.1"/>
    <property type="molecule type" value="Genomic_DNA"/>
</dbReference>
<dbReference type="GO" id="GO:0015667">
    <property type="term" value="F:site-specific DNA-methyltransferase (cytosine-N4-specific) activity"/>
    <property type="evidence" value="ECO:0007669"/>
    <property type="project" value="UniProtKB-EC"/>
</dbReference>
<dbReference type="STRING" id="439228.SAMN06295920_106107"/>
<feature type="compositionally biased region" description="Basic and acidic residues" evidence="10">
    <location>
        <begin position="201"/>
        <end position="213"/>
    </location>
</feature>
<evidence type="ECO:0000256" key="6">
    <source>
        <dbReference type="ARBA" id="ARBA00023125"/>
    </source>
</evidence>
<evidence type="ECO:0000259" key="11">
    <source>
        <dbReference type="Pfam" id="PF01555"/>
    </source>
</evidence>
<comment type="similarity">
    <text evidence="1">Belongs to the N(4)/N(6)-methyltransferase family. N(4) subfamily.</text>
</comment>
<dbReference type="GO" id="GO:0008170">
    <property type="term" value="F:N-methyltransferase activity"/>
    <property type="evidence" value="ECO:0007669"/>
    <property type="project" value="InterPro"/>
</dbReference>
<comment type="catalytic activity">
    <reaction evidence="8">
        <text>a 2'-deoxycytidine in DNA + S-adenosyl-L-methionine = an N(4)-methyl-2'-deoxycytidine in DNA + S-adenosyl-L-homocysteine + H(+)</text>
        <dbReference type="Rhea" id="RHEA:16857"/>
        <dbReference type="Rhea" id="RHEA-COMP:11369"/>
        <dbReference type="Rhea" id="RHEA-COMP:13674"/>
        <dbReference type="ChEBI" id="CHEBI:15378"/>
        <dbReference type="ChEBI" id="CHEBI:57856"/>
        <dbReference type="ChEBI" id="CHEBI:59789"/>
        <dbReference type="ChEBI" id="CHEBI:85452"/>
        <dbReference type="ChEBI" id="CHEBI:137933"/>
        <dbReference type="EC" id="2.1.1.113"/>
    </reaction>
</comment>
<evidence type="ECO:0000256" key="9">
    <source>
        <dbReference type="RuleBase" id="RU362026"/>
    </source>
</evidence>
<dbReference type="GO" id="GO:0009307">
    <property type="term" value="P:DNA restriction-modification system"/>
    <property type="evidence" value="ECO:0007669"/>
    <property type="project" value="UniProtKB-KW"/>
</dbReference>
<feature type="region of interest" description="Disordered" evidence="10">
    <location>
        <begin position="180"/>
        <end position="213"/>
    </location>
</feature>
<evidence type="ECO:0000313" key="13">
    <source>
        <dbReference type="Proteomes" id="UP000189818"/>
    </source>
</evidence>
<dbReference type="InterPro" id="IPR029063">
    <property type="entry name" value="SAM-dependent_MTases_sf"/>
</dbReference>
<evidence type="ECO:0000256" key="5">
    <source>
        <dbReference type="ARBA" id="ARBA00022747"/>
    </source>
</evidence>
<evidence type="ECO:0000256" key="1">
    <source>
        <dbReference type="ARBA" id="ARBA00010203"/>
    </source>
</evidence>
<proteinExistence type="inferred from homology"/>
<dbReference type="OrthoDB" id="9773571at2"/>
<keyword evidence="13" id="KW-1185">Reference proteome</keyword>
<dbReference type="AlphaFoldDB" id="A0A1T5E1Z7"/>
<dbReference type="SUPFAM" id="SSF53335">
    <property type="entry name" value="S-adenosyl-L-methionine-dependent methyltransferases"/>
    <property type="match status" value="1"/>
</dbReference>
<feature type="compositionally biased region" description="Basic and acidic residues" evidence="10">
    <location>
        <begin position="180"/>
        <end position="189"/>
    </location>
</feature>
<dbReference type="InterPro" id="IPR001091">
    <property type="entry name" value="RM_Methyltransferase"/>
</dbReference>
<gene>
    <name evidence="12" type="ORF">SAMN06295920_106107</name>
</gene>
<keyword evidence="5" id="KW-0680">Restriction system</keyword>
<feature type="domain" description="DNA methylase N-4/N-6" evidence="11">
    <location>
        <begin position="52"/>
        <end position="303"/>
    </location>
</feature>
<dbReference type="GO" id="GO:0032259">
    <property type="term" value="P:methylation"/>
    <property type="evidence" value="ECO:0007669"/>
    <property type="project" value="UniProtKB-KW"/>
</dbReference>
<dbReference type="GO" id="GO:0003677">
    <property type="term" value="F:DNA binding"/>
    <property type="evidence" value="ECO:0007669"/>
    <property type="project" value="UniProtKB-KW"/>
</dbReference>
<dbReference type="InterPro" id="IPR017985">
    <property type="entry name" value="MeTrfase_CN4_CS"/>
</dbReference>
<keyword evidence="4" id="KW-0949">S-adenosyl-L-methionine</keyword>
<name>A0A1T5E1Z7_9SPHN</name>
<accession>A0A1T5E1Z7</accession>
<evidence type="ECO:0000313" key="12">
    <source>
        <dbReference type="EMBL" id="SKB77935.1"/>
    </source>
</evidence>
<dbReference type="Gene3D" id="3.40.50.150">
    <property type="entry name" value="Vaccinia Virus protein VP39"/>
    <property type="match status" value="1"/>
</dbReference>
<sequence>MSGTGGGIEGCAAAIPILDPVALGQADWAAADLIVRASARAALDAMPAGSAHVAVTSPPYYGQRDYGVDGQIGIEPDPDAYVAALVAVFRALRRVLRDDGTLWLNLGDKYAGGVLLGMPWRVALALVADGWKLRSDIVWHKPNAMPHSNKRRPTHDHEYVFLLSKTDDYRYDADAIREPHRTFGPDSRMRGGRGHFGRRGGTPERGKNGGDANLHDGRWDQAFHPLGRNRRTVWSVPLGKYRDAHFAVFPPALITPCIRAGSPAGGVVLDPFFGAGTTGLVARAEGRRFVGIELNPDYCAMARDRILAGGPAGAGRVPA</sequence>
<evidence type="ECO:0000256" key="8">
    <source>
        <dbReference type="ARBA" id="ARBA00049120"/>
    </source>
</evidence>
<dbReference type="PROSITE" id="PS00093">
    <property type="entry name" value="N4_MTASE"/>
    <property type="match status" value="1"/>
</dbReference>
<evidence type="ECO:0000256" key="10">
    <source>
        <dbReference type="SAM" id="MobiDB-lite"/>
    </source>
</evidence>
<keyword evidence="6" id="KW-0238">DNA-binding</keyword>
<protein>
    <recommendedName>
        <fullName evidence="9">Methyltransferase</fullName>
        <ecNumber evidence="9">2.1.1.-</ecNumber>
    </recommendedName>
</protein>